<feature type="compositionally biased region" description="Basic and acidic residues" evidence="3">
    <location>
        <begin position="76"/>
        <end position="86"/>
    </location>
</feature>
<evidence type="ECO:0000256" key="1">
    <source>
        <dbReference type="ARBA" id="ARBA00004613"/>
    </source>
</evidence>
<evidence type="ECO:0000313" key="7">
    <source>
        <dbReference type="Proteomes" id="UP000242188"/>
    </source>
</evidence>
<evidence type="ECO:0000256" key="3">
    <source>
        <dbReference type="SAM" id="MobiDB-lite"/>
    </source>
</evidence>
<feature type="region of interest" description="Disordered" evidence="3">
    <location>
        <begin position="74"/>
        <end position="104"/>
    </location>
</feature>
<keyword evidence="4" id="KW-0732">Signal</keyword>
<feature type="domain" description="C1q" evidence="5">
    <location>
        <begin position="112"/>
        <end position="245"/>
    </location>
</feature>
<dbReference type="SUPFAM" id="SSF49842">
    <property type="entry name" value="TNF-like"/>
    <property type="match status" value="1"/>
</dbReference>
<evidence type="ECO:0000256" key="4">
    <source>
        <dbReference type="SAM" id="SignalP"/>
    </source>
</evidence>
<comment type="subcellular location">
    <subcellularLocation>
        <location evidence="1">Secreted</location>
    </subcellularLocation>
</comment>
<dbReference type="PROSITE" id="PS50871">
    <property type="entry name" value="C1Q"/>
    <property type="match status" value="1"/>
</dbReference>
<comment type="caution">
    <text evidence="6">The sequence shown here is derived from an EMBL/GenBank/DDBJ whole genome shotgun (WGS) entry which is preliminary data.</text>
</comment>
<accession>A0A210Q900</accession>
<evidence type="ECO:0000259" key="5">
    <source>
        <dbReference type="PROSITE" id="PS50871"/>
    </source>
</evidence>
<dbReference type="InterPro" id="IPR001073">
    <property type="entry name" value="C1q_dom"/>
</dbReference>
<dbReference type="PANTHER" id="PTHR15427:SF33">
    <property type="entry name" value="COLLAGEN IV NC1 DOMAIN-CONTAINING PROTEIN"/>
    <property type="match status" value="1"/>
</dbReference>
<dbReference type="PANTHER" id="PTHR15427">
    <property type="entry name" value="EMILIN ELASTIN MICROFIBRIL INTERFACE-LOCATED PROTEIN ELASTIN MICROFIBRIL INTERFACER"/>
    <property type="match status" value="1"/>
</dbReference>
<reference evidence="6 7" key="1">
    <citation type="journal article" date="2017" name="Nat. Ecol. Evol.">
        <title>Scallop genome provides insights into evolution of bilaterian karyotype and development.</title>
        <authorList>
            <person name="Wang S."/>
            <person name="Zhang J."/>
            <person name="Jiao W."/>
            <person name="Li J."/>
            <person name="Xun X."/>
            <person name="Sun Y."/>
            <person name="Guo X."/>
            <person name="Huan P."/>
            <person name="Dong B."/>
            <person name="Zhang L."/>
            <person name="Hu X."/>
            <person name="Sun X."/>
            <person name="Wang J."/>
            <person name="Zhao C."/>
            <person name="Wang Y."/>
            <person name="Wang D."/>
            <person name="Huang X."/>
            <person name="Wang R."/>
            <person name="Lv J."/>
            <person name="Li Y."/>
            <person name="Zhang Z."/>
            <person name="Liu B."/>
            <person name="Lu W."/>
            <person name="Hui Y."/>
            <person name="Liang J."/>
            <person name="Zhou Z."/>
            <person name="Hou R."/>
            <person name="Li X."/>
            <person name="Liu Y."/>
            <person name="Li H."/>
            <person name="Ning X."/>
            <person name="Lin Y."/>
            <person name="Zhao L."/>
            <person name="Xing Q."/>
            <person name="Dou J."/>
            <person name="Li Y."/>
            <person name="Mao J."/>
            <person name="Guo H."/>
            <person name="Dou H."/>
            <person name="Li T."/>
            <person name="Mu C."/>
            <person name="Jiang W."/>
            <person name="Fu Q."/>
            <person name="Fu X."/>
            <person name="Miao Y."/>
            <person name="Liu J."/>
            <person name="Yu Q."/>
            <person name="Li R."/>
            <person name="Liao H."/>
            <person name="Li X."/>
            <person name="Kong Y."/>
            <person name="Jiang Z."/>
            <person name="Chourrout D."/>
            <person name="Li R."/>
            <person name="Bao Z."/>
        </authorList>
    </citation>
    <scope>NUCLEOTIDE SEQUENCE [LARGE SCALE GENOMIC DNA]</scope>
    <source>
        <strain evidence="6 7">PY_sf001</strain>
    </source>
</reference>
<dbReference type="OrthoDB" id="6146865at2759"/>
<gene>
    <name evidence="6" type="ORF">KP79_PYT23591</name>
</gene>
<dbReference type="Gene3D" id="2.60.120.40">
    <property type="match status" value="1"/>
</dbReference>
<dbReference type="GO" id="GO:0005581">
    <property type="term" value="C:collagen trimer"/>
    <property type="evidence" value="ECO:0007669"/>
    <property type="project" value="UniProtKB-KW"/>
</dbReference>
<feature type="chain" id="PRO_5012239407" evidence="4">
    <location>
        <begin position="19"/>
        <end position="245"/>
    </location>
</feature>
<organism evidence="6 7">
    <name type="scientific">Mizuhopecten yessoensis</name>
    <name type="common">Japanese scallop</name>
    <name type="synonym">Patinopecten yessoensis</name>
    <dbReference type="NCBI Taxonomy" id="6573"/>
    <lineage>
        <taxon>Eukaryota</taxon>
        <taxon>Metazoa</taxon>
        <taxon>Spiralia</taxon>
        <taxon>Lophotrochozoa</taxon>
        <taxon>Mollusca</taxon>
        <taxon>Bivalvia</taxon>
        <taxon>Autobranchia</taxon>
        <taxon>Pteriomorphia</taxon>
        <taxon>Pectinida</taxon>
        <taxon>Pectinoidea</taxon>
        <taxon>Pectinidae</taxon>
        <taxon>Mizuhopecten</taxon>
    </lineage>
</organism>
<feature type="signal peptide" evidence="4">
    <location>
        <begin position="1"/>
        <end position="18"/>
    </location>
</feature>
<dbReference type="Pfam" id="PF00386">
    <property type="entry name" value="C1q"/>
    <property type="match status" value="1"/>
</dbReference>
<dbReference type="AlphaFoldDB" id="A0A210Q900"/>
<dbReference type="InterPro" id="IPR050392">
    <property type="entry name" value="Collagen/C1q_domain"/>
</dbReference>
<dbReference type="InterPro" id="IPR008983">
    <property type="entry name" value="Tumour_necrosis_fac-like_dom"/>
</dbReference>
<evidence type="ECO:0000256" key="2">
    <source>
        <dbReference type="ARBA" id="ARBA00022525"/>
    </source>
</evidence>
<dbReference type="Proteomes" id="UP000242188">
    <property type="component" value="Unassembled WGS sequence"/>
</dbReference>
<dbReference type="EMBL" id="NEDP02004556">
    <property type="protein sequence ID" value="OWF45204.1"/>
    <property type="molecule type" value="Genomic_DNA"/>
</dbReference>
<name>A0A210Q900_MIZYE</name>
<keyword evidence="7" id="KW-1185">Reference proteome</keyword>
<protein>
    <submittedName>
        <fullName evidence="6">C1q-related factor</fullName>
    </submittedName>
</protein>
<sequence>MASLWLFVIVGIISKVIAQDQILTPQMLEICTKLTQRIAEDSKTITELRKQNLELQRKVNIMWTFYSQDLNNETVTESKESTDETTTRLTDQLSQTGPGDTMARAKRVGSSSFAPTPGFFAVLKRKQIDPSENFVIPFDHVVTNVGGNFNSHGTGVFRCAVPGTYVFHWTISVGGHQMAFGVLVKNGSPISFVTSGRDENEYSSGSGVAIIELDVGDDVLVRVQDPRNSADITADFTTFSGFLLK</sequence>
<proteinExistence type="predicted"/>
<evidence type="ECO:0000313" key="6">
    <source>
        <dbReference type="EMBL" id="OWF45204.1"/>
    </source>
</evidence>
<keyword evidence="2" id="KW-0964">Secreted</keyword>
<feature type="compositionally biased region" description="Polar residues" evidence="3">
    <location>
        <begin position="88"/>
        <end position="98"/>
    </location>
</feature>
<dbReference type="PRINTS" id="PR00007">
    <property type="entry name" value="COMPLEMNTC1Q"/>
</dbReference>
<dbReference type="SMART" id="SM00110">
    <property type="entry name" value="C1Q"/>
    <property type="match status" value="1"/>
</dbReference>